<protein>
    <submittedName>
        <fullName evidence="1">Uncharacterized protein</fullName>
    </submittedName>
</protein>
<organism evidence="1">
    <name type="scientific">uncultured Desulfobacterium sp</name>
    <dbReference type="NCBI Taxonomy" id="201089"/>
    <lineage>
        <taxon>Bacteria</taxon>
        <taxon>Pseudomonadati</taxon>
        <taxon>Thermodesulfobacteriota</taxon>
        <taxon>Desulfobacteria</taxon>
        <taxon>Desulfobacterales</taxon>
        <taxon>Desulfobacteriaceae</taxon>
        <taxon>Desulfobacterium</taxon>
        <taxon>environmental samples</taxon>
    </lineage>
</organism>
<name>A0A445MTB0_9BACT</name>
<gene>
    <name evidence="1" type="ORF">PITCH_A1500024</name>
</gene>
<dbReference type="AlphaFoldDB" id="A0A445MTB0"/>
<evidence type="ECO:0000313" key="1">
    <source>
        <dbReference type="EMBL" id="SPD72710.1"/>
    </source>
</evidence>
<reference evidence="1" key="1">
    <citation type="submission" date="2018-01" db="EMBL/GenBank/DDBJ databases">
        <authorList>
            <person name="Regsiter A."/>
            <person name="William W."/>
        </authorList>
    </citation>
    <scope>NUCLEOTIDE SEQUENCE</scope>
    <source>
        <strain evidence="1">TRIP AH-1</strain>
    </source>
</reference>
<dbReference type="EMBL" id="OJIN01000058">
    <property type="protein sequence ID" value="SPD72710.1"/>
    <property type="molecule type" value="Genomic_DNA"/>
</dbReference>
<accession>A0A445MTB0</accession>
<proteinExistence type="predicted"/>
<sequence>MCFWKVCPKRRFIGRFYLVGDNSWFSNLFIRLSHGQPLVNSRGKLKEGKIGTASR</sequence>